<dbReference type="InterPro" id="IPR036318">
    <property type="entry name" value="FAD-bd_PCMH-like_sf"/>
</dbReference>
<dbReference type="SUPFAM" id="SSF56176">
    <property type="entry name" value="FAD-binding/transporter-associated domain-like"/>
    <property type="match status" value="1"/>
</dbReference>
<feature type="domain" description="FAD-binding PCMH-type" evidence="1">
    <location>
        <begin position="1"/>
        <end position="221"/>
    </location>
</feature>
<dbReference type="InterPro" id="IPR036683">
    <property type="entry name" value="CO_DH_flav_C_dom_sf"/>
</dbReference>
<dbReference type="EMBL" id="RXPE01000018">
    <property type="protein sequence ID" value="RTR26111.1"/>
    <property type="molecule type" value="Genomic_DNA"/>
</dbReference>
<dbReference type="RefSeq" id="WP_126352384.1">
    <property type="nucleotide sequence ID" value="NZ_CP086381.1"/>
</dbReference>
<proteinExistence type="predicted"/>
<name>A0A431VSI4_9DEIO</name>
<dbReference type="Pfam" id="PF00941">
    <property type="entry name" value="FAD_binding_5"/>
    <property type="match status" value="1"/>
</dbReference>
<dbReference type="Gene3D" id="3.30.465.10">
    <property type="match status" value="2"/>
</dbReference>
<reference evidence="2 3" key="1">
    <citation type="submission" date="2018-12" db="EMBL/GenBank/DDBJ databases">
        <title>Deinococcus radiophilus ATCC 27603 genome sequencing and assembly.</title>
        <authorList>
            <person name="Maclea K.S."/>
            <person name="Maynard C.R."/>
        </authorList>
    </citation>
    <scope>NUCLEOTIDE SEQUENCE [LARGE SCALE GENOMIC DNA]</scope>
    <source>
        <strain evidence="2 3">ATCC 27603</strain>
    </source>
</reference>
<dbReference type="PANTHER" id="PTHR42659">
    <property type="entry name" value="XANTHINE DEHYDROGENASE SUBUNIT C-RELATED"/>
    <property type="match status" value="1"/>
</dbReference>
<dbReference type="AlphaFoldDB" id="A0A431VSI4"/>
<comment type="caution">
    <text evidence="2">The sequence shown here is derived from an EMBL/GenBank/DDBJ whole genome shotgun (WGS) entry which is preliminary data.</text>
</comment>
<dbReference type="GO" id="GO:0016491">
    <property type="term" value="F:oxidoreductase activity"/>
    <property type="evidence" value="ECO:0007669"/>
    <property type="project" value="InterPro"/>
</dbReference>
<sequence>MKAFEYSRANSAGQAVDALGNGGKYLAGGTNLLDLMKLHIETPEQLVDLNRAGMDEITETEEGGLKIGALVRNTDLAAHPRVRQDYAVLSRAILAGASGQIRNRATTAGNLLQRTRCPYFYDTNLPCNKREPGTGCGAIDGYNRPLAVIGTSEHCIAQYPGDMAVALRVLDAEIHTLRPDGSERTISITDFHLLPGDTPHIETALEPGELITAVTLPAPLGGQHFYHKARDRQSYAFALVSVAAVVQADGTARVAFGGVAPKPWRVEAAEERWNEGAQAVTDTAFEGARPTDQNAFKLDLARRVVQTVMDAAQVQGGAA</sequence>
<dbReference type="GO" id="GO:0071949">
    <property type="term" value="F:FAD binding"/>
    <property type="evidence" value="ECO:0007669"/>
    <property type="project" value="InterPro"/>
</dbReference>
<dbReference type="Gene3D" id="3.30.43.10">
    <property type="entry name" value="Uridine Diphospho-n-acetylenolpyruvylglucosamine Reductase, domain 2"/>
    <property type="match status" value="1"/>
</dbReference>
<dbReference type="InterPro" id="IPR016167">
    <property type="entry name" value="FAD-bd_PCMH_sub1"/>
</dbReference>
<gene>
    <name evidence="2" type="ORF">EJ104_08945</name>
</gene>
<dbReference type="Gene3D" id="3.30.390.50">
    <property type="entry name" value="CO dehydrogenase flavoprotein, C-terminal domain"/>
    <property type="match status" value="1"/>
</dbReference>
<evidence type="ECO:0000313" key="2">
    <source>
        <dbReference type="EMBL" id="RTR26111.1"/>
    </source>
</evidence>
<dbReference type="Proteomes" id="UP000277766">
    <property type="component" value="Unassembled WGS sequence"/>
</dbReference>
<dbReference type="SUPFAM" id="SSF55447">
    <property type="entry name" value="CO dehydrogenase flavoprotein C-terminal domain-like"/>
    <property type="match status" value="1"/>
</dbReference>
<dbReference type="InterPro" id="IPR016166">
    <property type="entry name" value="FAD-bd_PCMH"/>
</dbReference>
<evidence type="ECO:0000259" key="1">
    <source>
        <dbReference type="PROSITE" id="PS51387"/>
    </source>
</evidence>
<keyword evidence="3" id="KW-1185">Reference proteome</keyword>
<accession>A0A431VSI4</accession>
<evidence type="ECO:0000313" key="3">
    <source>
        <dbReference type="Proteomes" id="UP000277766"/>
    </source>
</evidence>
<dbReference type="PROSITE" id="PS51387">
    <property type="entry name" value="FAD_PCMH"/>
    <property type="match status" value="1"/>
</dbReference>
<dbReference type="InterPro" id="IPR016169">
    <property type="entry name" value="FAD-bd_PCMH_sub2"/>
</dbReference>
<dbReference type="PANTHER" id="PTHR42659:SF5">
    <property type="entry name" value="ALDEHYDE OXIDOREDUCTASE FAD-BINDING SUBUNIT PAOB"/>
    <property type="match status" value="1"/>
</dbReference>
<protein>
    <submittedName>
        <fullName evidence="2">Xanthine dehydrogenase family protein subunit M</fullName>
    </submittedName>
</protein>
<dbReference type="InterPro" id="IPR002346">
    <property type="entry name" value="Mopterin_DH_FAD-bd"/>
</dbReference>
<dbReference type="InterPro" id="IPR005107">
    <property type="entry name" value="CO_DH_flav_C"/>
</dbReference>
<dbReference type="Pfam" id="PF03450">
    <property type="entry name" value="CO_deh_flav_C"/>
    <property type="match status" value="1"/>
</dbReference>
<dbReference type="InterPro" id="IPR051312">
    <property type="entry name" value="Diverse_Substr_Oxidored"/>
</dbReference>
<dbReference type="SMART" id="SM01092">
    <property type="entry name" value="CO_deh_flav_C"/>
    <property type="match status" value="1"/>
</dbReference>
<organism evidence="2 3">
    <name type="scientific">Deinococcus radiophilus</name>
    <dbReference type="NCBI Taxonomy" id="32062"/>
    <lineage>
        <taxon>Bacteria</taxon>
        <taxon>Thermotogati</taxon>
        <taxon>Deinococcota</taxon>
        <taxon>Deinococci</taxon>
        <taxon>Deinococcales</taxon>
        <taxon>Deinococcaceae</taxon>
        <taxon>Deinococcus</taxon>
    </lineage>
</organism>
<dbReference type="OrthoDB" id="9789842at2"/>